<sequence length="282" mass="31774">MEASEGEGRSEMECTEIETTVEALDGSLIFHVVKEIIGFVLFMHQQIPGILQDLSLEFHTLQAECENLDSVLTQTEVKASSRRKHNGRMREVKQGIRKLEKLMNTIFSLQTALQLMLNEIHDIQGVILVLGTNPIRPQHVYEMCFSHGRVVSGVVTDFSKSRTSEGLSRKAIRALISKGAGSGSYAGPTKLFLLVKAPSSFNLPMHFLPKRDFRYSKKIVPFRLRIKCRTRDQDMDASHHNPQTASSISLTKTTSNDLIWYGRFQCRHTVKGLPSKTPSTEE</sequence>
<dbReference type="Proteomes" id="UP000655225">
    <property type="component" value="Unassembled WGS sequence"/>
</dbReference>
<dbReference type="GO" id="GO:0005634">
    <property type="term" value="C:nucleus"/>
    <property type="evidence" value="ECO:0007669"/>
    <property type="project" value="InterPro"/>
</dbReference>
<evidence type="ECO:0000313" key="1">
    <source>
        <dbReference type="EMBL" id="KAF8394431.1"/>
    </source>
</evidence>
<protein>
    <submittedName>
        <fullName evidence="1">Uncharacterized protein</fullName>
    </submittedName>
</protein>
<dbReference type="OMA" id="VLFMHQQ"/>
<accession>A0A834YZC7</accession>
<comment type="caution">
    <text evidence="1">The sequence shown here is derived from an EMBL/GenBank/DDBJ whole genome shotgun (WGS) entry which is preliminary data.</text>
</comment>
<reference evidence="1 2" key="1">
    <citation type="submission" date="2020-04" db="EMBL/GenBank/DDBJ databases">
        <title>Plant Genome Project.</title>
        <authorList>
            <person name="Zhang R.-G."/>
        </authorList>
    </citation>
    <scope>NUCLEOTIDE SEQUENCE [LARGE SCALE GENOMIC DNA]</scope>
    <source>
        <strain evidence="1">YNK0</strain>
        <tissue evidence="1">Leaf</tissue>
    </source>
</reference>
<dbReference type="AlphaFoldDB" id="A0A834YZC7"/>
<dbReference type="InterPro" id="IPR053729">
    <property type="entry name" value="MAD2L1BP_domain_sf"/>
</dbReference>
<dbReference type="GO" id="GO:0007096">
    <property type="term" value="P:regulation of exit from mitosis"/>
    <property type="evidence" value="ECO:0007669"/>
    <property type="project" value="InterPro"/>
</dbReference>
<dbReference type="InterPro" id="IPR009511">
    <property type="entry name" value="MAD1/Cdc20-bound-Mad2-bd"/>
</dbReference>
<dbReference type="PANTHER" id="PTHR15681:SF1">
    <property type="entry name" value="MAD2L1-BINDING PROTEIN"/>
    <property type="match status" value="1"/>
</dbReference>
<evidence type="ECO:0000313" key="2">
    <source>
        <dbReference type="Proteomes" id="UP000655225"/>
    </source>
</evidence>
<dbReference type="EMBL" id="JABCRI010000014">
    <property type="protein sequence ID" value="KAF8394431.1"/>
    <property type="molecule type" value="Genomic_DNA"/>
</dbReference>
<keyword evidence="2" id="KW-1185">Reference proteome</keyword>
<dbReference type="PANTHER" id="PTHR15681">
    <property type="entry name" value="MAD2L1-BINDING PROTEIN"/>
    <property type="match status" value="1"/>
</dbReference>
<dbReference type="OrthoDB" id="768308at2759"/>
<name>A0A834YZC7_TETSI</name>
<gene>
    <name evidence="1" type="ORF">HHK36_020639</name>
</gene>
<organism evidence="1 2">
    <name type="scientific">Tetracentron sinense</name>
    <name type="common">Spur-leaf</name>
    <dbReference type="NCBI Taxonomy" id="13715"/>
    <lineage>
        <taxon>Eukaryota</taxon>
        <taxon>Viridiplantae</taxon>
        <taxon>Streptophyta</taxon>
        <taxon>Embryophyta</taxon>
        <taxon>Tracheophyta</taxon>
        <taxon>Spermatophyta</taxon>
        <taxon>Magnoliopsida</taxon>
        <taxon>Trochodendrales</taxon>
        <taxon>Trochodendraceae</taxon>
        <taxon>Tetracentron</taxon>
    </lineage>
</organism>
<dbReference type="Gene3D" id="3.30.900.20">
    <property type="match status" value="1"/>
</dbReference>
<proteinExistence type="predicted"/>